<reference evidence="1" key="2">
    <citation type="journal article" date="2015" name="Fish Shellfish Immunol.">
        <title>Early steps in the European eel (Anguilla anguilla)-Vibrio vulnificus interaction in the gills: Role of the RtxA13 toxin.</title>
        <authorList>
            <person name="Callol A."/>
            <person name="Pajuelo D."/>
            <person name="Ebbesson L."/>
            <person name="Teles M."/>
            <person name="MacKenzie S."/>
            <person name="Amaro C."/>
        </authorList>
    </citation>
    <scope>NUCLEOTIDE SEQUENCE</scope>
</reference>
<dbReference type="AlphaFoldDB" id="A0A0E9W341"/>
<accession>A0A0E9W341</accession>
<sequence length="19" mass="2328">MFCRLGYMQLPVRSLTRQK</sequence>
<dbReference type="EMBL" id="GBXM01023803">
    <property type="protein sequence ID" value="JAH84774.1"/>
    <property type="molecule type" value="Transcribed_RNA"/>
</dbReference>
<organism evidence="1">
    <name type="scientific">Anguilla anguilla</name>
    <name type="common">European freshwater eel</name>
    <name type="synonym">Muraena anguilla</name>
    <dbReference type="NCBI Taxonomy" id="7936"/>
    <lineage>
        <taxon>Eukaryota</taxon>
        <taxon>Metazoa</taxon>
        <taxon>Chordata</taxon>
        <taxon>Craniata</taxon>
        <taxon>Vertebrata</taxon>
        <taxon>Euteleostomi</taxon>
        <taxon>Actinopterygii</taxon>
        <taxon>Neopterygii</taxon>
        <taxon>Teleostei</taxon>
        <taxon>Anguilliformes</taxon>
        <taxon>Anguillidae</taxon>
        <taxon>Anguilla</taxon>
    </lineage>
</organism>
<evidence type="ECO:0000313" key="1">
    <source>
        <dbReference type="EMBL" id="JAH84774.1"/>
    </source>
</evidence>
<reference evidence="1" key="1">
    <citation type="submission" date="2014-11" db="EMBL/GenBank/DDBJ databases">
        <authorList>
            <person name="Amaro Gonzalez C."/>
        </authorList>
    </citation>
    <scope>NUCLEOTIDE SEQUENCE</scope>
</reference>
<name>A0A0E9W341_ANGAN</name>
<proteinExistence type="predicted"/>
<protein>
    <submittedName>
        <fullName evidence="1">Uncharacterized protein</fullName>
    </submittedName>
</protein>